<proteinExistence type="predicted"/>
<accession>A0A5C7J7Q3</accession>
<name>A0A5C7J7Q3_9BACT</name>
<dbReference type="EMBL" id="SSDS01000041">
    <property type="protein sequence ID" value="TXG77605.1"/>
    <property type="molecule type" value="Genomic_DNA"/>
</dbReference>
<feature type="chain" id="PRO_5023068729" description="Ig-like domain-containing protein" evidence="1">
    <location>
        <begin position="18"/>
        <end position="124"/>
    </location>
</feature>
<organism evidence="2 3">
    <name type="scientific">Candidatus Dojkabacteria bacterium</name>
    <dbReference type="NCBI Taxonomy" id="2099670"/>
    <lineage>
        <taxon>Bacteria</taxon>
        <taxon>Candidatus Dojkabacteria</taxon>
    </lineage>
</organism>
<evidence type="ECO:0000313" key="3">
    <source>
        <dbReference type="Proteomes" id="UP000321026"/>
    </source>
</evidence>
<evidence type="ECO:0000313" key="2">
    <source>
        <dbReference type="EMBL" id="TXG77605.1"/>
    </source>
</evidence>
<sequence>MKYLNIFSLIALSLAIGCGSDSTSSTTGGASNACASTPFLGQWTDTTFGDILTLNADCTGTLPRCAATLNFKNPNSNGTIDITFTASNAAAFCPNVGTYSCAYNNLVATTLTIDCGSGALTYTK</sequence>
<feature type="signal peptide" evidence="1">
    <location>
        <begin position="1"/>
        <end position="17"/>
    </location>
</feature>
<keyword evidence="1" id="KW-0732">Signal</keyword>
<dbReference type="PROSITE" id="PS51257">
    <property type="entry name" value="PROKAR_LIPOPROTEIN"/>
    <property type="match status" value="1"/>
</dbReference>
<gene>
    <name evidence="2" type="ORF">E6Q11_02430</name>
</gene>
<evidence type="ECO:0000256" key="1">
    <source>
        <dbReference type="SAM" id="SignalP"/>
    </source>
</evidence>
<protein>
    <recommendedName>
        <fullName evidence="4">Ig-like domain-containing protein</fullName>
    </recommendedName>
</protein>
<dbReference type="Proteomes" id="UP000321026">
    <property type="component" value="Unassembled WGS sequence"/>
</dbReference>
<dbReference type="AlphaFoldDB" id="A0A5C7J7Q3"/>
<reference evidence="2 3" key="1">
    <citation type="submission" date="2018-09" db="EMBL/GenBank/DDBJ databases">
        <title>Metagenome Assembled Genomes from an Advanced Water Purification Facility.</title>
        <authorList>
            <person name="Stamps B.W."/>
            <person name="Spear J.R."/>
        </authorList>
    </citation>
    <scope>NUCLEOTIDE SEQUENCE [LARGE SCALE GENOMIC DNA]</scope>
    <source>
        <strain evidence="2">Bin_63_2</strain>
    </source>
</reference>
<evidence type="ECO:0008006" key="4">
    <source>
        <dbReference type="Google" id="ProtNLM"/>
    </source>
</evidence>
<comment type="caution">
    <text evidence="2">The sequence shown here is derived from an EMBL/GenBank/DDBJ whole genome shotgun (WGS) entry which is preliminary data.</text>
</comment>